<proteinExistence type="predicted"/>
<protein>
    <submittedName>
        <fullName evidence="1">Uncharacterized protein</fullName>
    </submittedName>
</protein>
<reference evidence="1 2" key="1">
    <citation type="journal article" date="2020" name="Arch. Microbiol.">
        <title>Bradyrhizobium campsiandrae sp. nov., a nitrogen-fixing bacterial strain isolated from a native leguminous tree from the Amazon adapted to flooded conditions.</title>
        <authorList>
            <person name="Cabral Michel D."/>
            <person name="Martins da Costa E."/>
            <person name="Azarias Guimaraes A."/>
            <person name="Soares de Carvalho T."/>
            <person name="Santos de Castro Caputo P."/>
            <person name="Willems A."/>
            <person name="de Souza Moreira F.M."/>
        </authorList>
    </citation>
    <scope>NUCLEOTIDE SEQUENCE [LARGE SCALE GENOMIC DNA]</scope>
    <source>
        <strain evidence="2">INPA 384B</strain>
    </source>
</reference>
<evidence type="ECO:0000313" key="1">
    <source>
        <dbReference type="EMBL" id="MBC9980297.1"/>
    </source>
</evidence>
<name>A0ABR7UA49_9BRAD</name>
<keyword evidence="2" id="KW-1185">Reference proteome</keyword>
<dbReference type="EMBL" id="JAATTO010000025">
    <property type="protein sequence ID" value="MBC9980297.1"/>
    <property type="molecule type" value="Genomic_DNA"/>
</dbReference>
<dbReference type="Proteomes" id="UP000639516">
    <property type="component" value="Unassembled WGS sequence"/>
</dbReference>
<evidence type="ECO:0000313" key="2">
    <source>
        <dbReference type="Proteomes" id="UP000639516"/>
    </source>
</evidence>
<gene>
    <name evidence="1" type="ORF">HA482_19005</name>
</gene>
<organism evidence="1 2">
    <name type="scientific">Bradyrhizobium campsiandrae</name>
    <dbReference type="NCBI Taxonomy" id="1729892"/>
    <lineage>
        <taxon>Bacteria</taxon>
        <taxon>Pseudomonadati</taxon>
        <taxon>Pseudomonadota</taxon>
        <taxon>Alphaproteobacteria</taxon>
        <taxon>Hyphomicrobiales</taxon>
        <taxon>Nitrobacteraceae</taxon>
        <taxon>Bradyrhizobium</taxon>
    </lineage>
</organism>
<dbReference type="RefSeq" id="WP_188104490.1">
    <property type="nucleotide sequence ID" value="NZ_JAANIH010000040.1"/>
</dbReference>
<sequence>MSHGAKINISVEYPPTGDKLEDHAANRDEIVGALKSRVLAAFSLKEGVDDKGQLLTYVLFHGRRPLVDPSATIGSIAGDASNIKLELERERHFFYYMKHKIVSPTASATGAQIKAMIKAVDTSFDLTHVLIEEGQGGHEDQAINDNQTVSLEVDEAHPAKHFFSKPPTTFGAG</sequence>
<accession>A0ABR7UA49</accession>
<comment type="caution">
    <text evidence="1">The sequence shown here is derived from an EMBL/GenBank/DDBJ whole genome shotgun (WGS) entry which is preliminary data.</text>
</comment>